<dbReference type="Proteomes" id="UP001199816">
    <property type="component" value="Unassembled WGS sequence"/>
</dbReference>
<name>A0ABS8PST2_9BACT</name>
<reference evidence="1 2" key="1">
    <citation type="submission" date="2021-11" db="EMBL/GenBank/DDBJ databases">
        <title>Genomic of Niabella pedocola.</title>
        <authorList>
            <person name="Wu T."/>
        </authorList>
    </citation>
    <scope>NUCLEOTIDE SEQUENCE [LARGE SCALE GENOMIC DNA]</scope>
    <source>
        <strain evidence="1 2">JCM 31011</strain>
    </source>
</reference>
<comment type="caution">
    <text evidence="1">The sequence shown here is derived from an EMBL/GenBank/DDBJ whole genome shotgun (WGS) entry which is preliminary data.</text>
</comment>
<gene>
    <name evidence="1" type="ORF">LQ567_15160</name>
</gene>
<evidence type="ECO:0008006" key="3">
    <source>
        <dbReference type="Google" id="ProtNLM"/>
    </source>
</evidence>
<organism evidence="1 2">
    <name type="scientific">Niabella pedocola</name>
    <dbReference type="NCBI Taxonomy" id="1752077"/>
    <lineage>
        <taxon>Bacteria</taxon>
        <taxon>Pseudomonadati</taxon>
        <taxon>Bacteroidota</taxon>
        <taxon>Chitinophagia</taxon>
        <taxon>Chitinophagales</taxon>
        <taxon>Chitinophagaceae</taxon>
        <taxon>Niabella</taxon>
    </lineage>
</organism>
<evidence type="ECO:0000313" key="2">
    <source>
        <dbReference type="Proteomes" id="UP001199816"/>
    </source>
</evidence>
<dbReference type="RefSeq" id="WP_231005372.1">
    <property type="nucleotide sequence ID" value="NZ_JAJNEC010000005.1"/>
</dbReference>
<accession>A0ABS8PST2</accession>
<evidence type="ECO:0000313" key="1">
    <source>
        <dbReference type="EMBL" id="MCD2424117.1"/>
    </source>
</evidence>
<proteinExistence type="predicted"/>
<sequence>MKLELQPNETAIDTWAINYIGPNNKAAAGKLTITNQRLLFLPQHGADSLSLSVYNRKGLIVLDKSDIKDVAAQKSFLSKKVLVTMRDDSVHVFNYGVMNIDKLVTAIQNN</sequence>
<dbReference type="EMBL" id="JAJNEC010000005">
    <property type="protein sequence ID" value="MCD2424117.1"/>
    <property type="molecule type" value="Genomic_DNA"/>
</dbReference>
<keyword evidence="2" id="KW-1185">Reference proteome</keyword>
<protein>
    <recommendedName>
        <fullName evidence="3">GRAM domain-containing protein</fullName>
    </recommendedName>
</protein>